<proteinExistence type="predicted"/>
<evidence type="ECO:0000313" key="1">
    <source>
        <dbReference type="EMBL" id="PYI02302.1"/>
    </source>
</evidence>
<dbReference type="Proteomes" id="UP000248423">
    <property type="component" value="Unassembled WGS sequence"/>
</dbReference>
<name>A0A319DWW8_ASPSB</name>
<dbReference type="AlphaFoldDB" id="A0A319DWW8"/>
<reference evidence="1 2" key="1">
    <citation type="submission" date="2018-02" db="EMBL/GenBank/DDBJ databases">
        <title>The genomes of Aspergillus section Nigri reveals drivers in fungal speciation.</title>
        <authorList>
            <consortium name="DOE Joint Genome Institute"/>
            <person name="Vesth T.C."/>
            <person name="Nybo J."/>
            <person name="Theobald S."/>
            <person name="Brandl J."/>
            <person name="Frisvad J.C."/>
            <person name="Nielsen K.F."/>
            <person name="Lyhne E.K."/>
            <person name="Kogle M.E."/>
            <person name="Kuo A."/>
            <person name="Riley R."/>
            <person name="Clum A."/>
            <person name="Nolan M."/>
            <person name="Lipzen A."/>
            <person name="Salamov A."/>
            <person name="Henrissat B."/>
            <person name="Wiebenga A."/>
            <person name="De vries R.P."/>
            <person name="Grigoriev I.V."/>
            <person name="Mortensen U.H."/>
            <person name="Andersen M.R."/>
            <person name="Baker S.E."/>
        </authorList>
    </citation>
    <scope>NUCLEOTIDE SEQUENCE [LARGE SCALE GENOMIC DNA]</scope>
    <source>
        <strain evidence="1 2">CBS 121057</strain>
    </source>
</reference>
<keyword evidence="2" id="KW-1185">Reference proteome</keyword>
<dbReference type="PANTHER" id="PTHR42070">
    <property type="entry name" value="FILAMENT ASSOCIATED PROTEIN, PUTATIVE (AFU_ORTHOLOGUE AFUA_8G06630)-RELATED"/>
    <property type="match status" value="1"/>
</dbReference>
<organism evidence="1 2">
    <name type="scientific">Aspergillus sclerotiicarbonarius (strain CBS 121057 / IBT 28362)</name>
    <dbReference type="NCBI Taxonomy" id="1448318"/>
    <lineage>
        <taxon>Eukaryota</taxon>
        <taxon>Fungi</taxon>
        <taxon>Dikarya</taxon>
        <taxon>Ascomycota</taxon>
        <taxon>Pezizomycotina</taxon>
        <taxon>Eurotiomycetes</taxon>
        <taxon>Eurotiomycetidae</taxon>
        <taxon>Eurotiales</taxon>
        <taxon>Aspergillaceae</taxon>
        <taxon>Aspergillus</taxon>
        <taxon>Aspergillus subgen. Circumdati</taxon>
    </lineage>
</organism>
<dbReference type="STRING" id="1448318.A0A319DWW8"/>
<dbReference type="EMBL" id="KZ826397">
    <property type="protein sequence ID" value="PYI02302.1"/>
    <property type="molecule type" value="Genomic_DNA"/>
</dbReference>
<evidence type="ECO:0000313" key="2">
    <source>
        <dbReference type="Proteomes" id="UP000248423"/>
    </source>
</evidence>
<protein>
    <recommendedName>
        <fullName evidence="3">BZIP domain-containing protein</fullName>
    </recommendedName>
</protein>
<dbReference type="PANTHER" id="PTHR42070:SF1">
    <property type="entry name" value="FILAMENT ASSOCIATED PROTEIN, PUTATIVE (AFU_ORTHOLOGUE AFUA_8G06630)-RELATED"/>
    <property type="match status" value="1"/>
</dbReference>
<sequence>MLARIRDNQRRSRARRKEYTRDLEERLRSFEKLGVAASQEVQEAGRKVAKENALLRTLLILRGVTEDEIEHFLKTQSHNTPTQASSTVATGLRDTVAPAVVSEPDPPARLAMTVYTGPESHGLEEGRLAALTSDSDQTVSQGLQHYGQSDPGQFTSCENAARIIAGFRNYPGLDELRSELGCETKSSCMVRNMAIFEALDK</sequence>
<evidence type="ECO:0008006" key="3">
    <source>
        <dbReference type="Google" id="ProtNLM"/>
    </source>
</evidence>
<dbReference type="CDD" id="cd14688">
    <property type="entry name" value="bZIP_YAP"/>
    <property type="match status" value="1"/>
</dbReference>
<accession>A0A319DWW8</accession>
<dbReference type="OrthoDB" id="4505928at2759"/>
<gene>
    <name evidence="1" type="ORF">BO78DRAFT_390355</name>
</gene>
<dbReference type="VEuPathDB" id="FungiDB:BO78DRAFT_390355"/>